<dbReference type="RefSeq" id="WP_011189724.1">
    <property type="nucleotide sequence ID" value="NC_006138.1"/>
</dbReference>
<accession>Q6AKB3</accession>
<keyword evidence="2" id="KW-1185">Reference proteome</keyword>
<dbReference type="AlphaFoldDB" id="Q6AKB3"/>
<organism evidence="1 2">
    <name type="scientific">Desulfotalea psychrophila (strain LSv54 / DSM 12343)</name>
    <dbReference type="NCBI Taxonomy" id="177439"/>
    <lineage>
        <taxon>Bacteria</taxon>
        <taxon>Pseudomonadati</taxon>
        <taxon>Thermodesulfobacteriota</taxon>
        <taxon>Desulfobulbia</taxon>
        <taxon>Desulfobulbales</taxon>
        <taxon>Desulfocapsaceae</taxon>
        <taxon>Desulfotalea</taxon>
    </lineage>
</organism>
<dbReference type="KEGG" id="dps:DP2483"/>
<dbReference type="Proteomes" id="UP000000602">
    <property type="component" value="Chromosome"/>
</dbReference>
<name>Q6AKB3_DESPS</name>
<dbReference type="OrthoDB" id="5430147at2"/>
<dbReference type="eggNOG" id="COG2373">
    <property type="taxonomic scope" value="Bacteria"/>
</dbReference>
<reference evidence="2" key="1">
    <citation type="journal article" date="2004" name="Environ. Microbiol.">
        <title>The genome of Desulfotalea psychrophila, a sulfate-reducing bacterium from permanently cold Arctic sediments.</title>
        <authorList>
            <person name="Rabus R."/>
            <person name="Ruepp A."/>
            <person name="Frickey T."/>
            <person name="Rattei T."/>
            <person name="Fartmann B."/>
            <person name="Stark M."/>
            <person name="Bauer M."/>
            <person name="Zibat A."/>
            <person name="Lombardot T."/>
            <person name="Becker I."/>
            <person name="Amann J."/>
            <person name="Gellner K."/>
            <person name="Teeling H."/>
            <person name="Leuschner W.D."/>
            <person name="Gloeckner F.-O."/>
            <person name="Lupas A.N."/>
            <person name="Amann R."/>
            <person name="Klenk H.-P."/>
        </authorList>
    </citation>
    <scope>NUCLEOTIDE SEQUENCE [LARGE SCALE GENOMIC DNA]</scope>
    <source>
        <strain evidence="2">DSM 12343 / LSv54</strain>
    </source>
</reference>
<dbReference type="STRING" id="177439.DP2483"/>
<sequence length="306" mass="33786">MVSFLVQVAGEKIEIHSQTPLELGQKIRLTIQQISQETQIQPDKSDKAPLISKLLQTIGAKTPLMAQPVSLAQLSLLMANSEKALSATSLHSLSSFFSGQQILLEGGGGELLKELLNQLGLSHERSLLQGRPDEVKGQIKNSLFEILGKLPSSSPLHQEAHKISSIIDSFQLINISQSEQGNFILPLPFDFLNLGFLLIHSDRDRHRQEERREQDNIYFSLYLQVSALGNLQIDLAGGKEGVTIHIHTDSEEKSAFLKEHLPMLQEKLSALFPLCTIGLSHDAKDPIAELLSRGTGPEQSIINQKV</sequence>
<dbReference type="HOGENOM" id="CLU_908300_0_0_7"/>
<proteinExistence type="predicted"/>
<evidence type="ECO:0000313" key="2">
    <source>
        <dbReference type="Proteomes" id="UP000000602"/>
    </source>
</evidence>
<evidence type="ECO:0008006" key="3">
    <source>
        <dbReference type="Google" id="ProtNLM"/>
    </source>
</evidence>
<dbReference type="EMBL" id="CR522870">
    <property type="protein sequence ID" value="CAG37212.1"/>
    <property type="molecule type" value="Genomic_DNA"/>
</dbReference>
<protein>
    <recommendedName>
        <fullName evidence="3">Flagellar hook-length control protein-like C-terminal domain-containing protein</fullName>
    </recommendedName>
</protein>
<gene>
    <name evidence="1" type="ordered locus">DP2483</name>
</gene>
<evidence type="ECO:0000313" key="1">
    <source>
        <dbReference type="EMBL" id="CAG37212.1"/>
    </source>
</evidence>